<feature type="region of interest" description="Disordered" evidence="7">
    <location>
        <begin position="484"/>
        <end position="506"/>
    </location>
</feature>
<dbReference type="Proteomes" id="UP000266234">
    <property type="component" value="Unassembled WGS sequence"/>
</dbReference>
<evidence type="ECO:0000256" key="5">
    <source>
        <dbReference type="ARBA" id="ARBA00022786"/>
    </source>
</evidence>
<keyword evidence="1" id="KW-0808">Transferase</keyword>
<evidence type="ECO:0000256" key="4">
    <source>
        <dbReference type="ARBA" id="ARBA00022771"/>
    </source>
</evidence>
<proteinExistence type="predicted"/>
<feature type="domain" description="RING-type" evidence="8">
    <location>
        <begin position="107"/>
        <end position="295"/>
    </location>
</feature>
<gene>
    <name evidence="9" type="ORF">FLONG3_2275</name>
</gene>
<dbReference type="GO" id="GO:0016874">
    <property type="term" value="F:ligase activity"/>
    <property type="evidence" value="ECO:0007669"/>
    <property type="project" value="UniProtKB-KW"/>
</dbReference>
<dbReference type="AlphaFoldDB" id="A0A395T4T7"/>
<sequence>MLSNFVDAFDKVHPDLVDLLIRLDLLPTENIGFSEANLARIIFLAIELADPDEQALLVSRIIPEEEMAAERLRGPEVQDTSHRIVLDPEERKAAFLKDPSEPKPDSNGNDCIICTESAHIQAPCRCNYCLSCYREALRMGLRSQAEFPPKCCQPFDEEAVALARYPALVHLFRQMKEEADTPIPDRVYCHDHNCAAFIPPDRRGQCLLCTCITCINCCAEAHEGQPCAEGDAEEDVWAAMDANQSVNCPECGIMVQLFEACNHMTCLCGAQFCYICGERWKLCACPQYGGFDEMVPMKDRPGVKPPQFRHRRRRVEGPTSQQVGSGQLKLPQLRPNPGEERRTPINTASNIPRVIRPLSTTQVRREESFQRRRERRGHMEVMEAAMRAVDELRENTRALRPPRARFIGGHPAALNRPEPQGHDAQLRQAMTAASRRRRGPPRHDAPRPPLRPAAMNLPLQDPELDSVRRALTFAVGYHPPQFMTEIHGPPRPPHRHHHRHHQDHHP</sequence>
<dbReference type="OrthoDB" id="10009520at2759"/>
<evidence type="ECO:0000256" key="1">
    <source>
        <dbReference type="ARBA" id="ARBA00022679"/>
    </source>
</evidence>
<dbReference type="InterPro" id="IPR044066">
    <property type="entry name" value="TRIAD_supradom"/>
</dbReference>
<dbReference type="Pfam" id="PF26200">
    <property type="entry name" value="Rcat_RNF216"/>
    <property type="match status" value="1"/>
</dbReference>
<keyword evidence="6" id="KW-0862">Zinc</keyword>
<evidence type="ECO:0000256" key="2">
    <source>
        <dbReference type="ARBA" id="ARBA00022723"/>
    </source>
</evidence>
<feature type="region of interest" description="Disordered" evidence="7">
    <location>
        <begin position="299"/>
        <end position="376"/>
    </location>
</feature>
<accession>A0A395T4T7</accession>
<evidence type="ECO:0000259" key="8">
    <source>
        <dbReference type="PROSITE" id="PS51873"/>
    </source>
</evidence>
<keyword evidence="5" id="KW-0833">Ubl conjugation pathway</keyword>
<dbReference type="GO" id="GO:0016567">
    <property type="term" value="P:protein ubiquitination"/>
    <property type="evidence" value="ECO:0007669"/>
    <property type="project" value="InterPro"/>
</dbReference>
<name>A0A395T4T7_9HYPO</name>
<evidence type="ECO:0000313" key="10">
    <source>
        <dbReference type="Proteomes" id="UP000266234"/>
    </source>
</evidence>
<evidence type="ECO:0000256" key="7">
    <source>
        <dbReference type="SAM" id="MobiDB-lite"/>
    </source>
</evidence>
<reference evidence="9 10" key="1">
    <citation type="journal article" date="2018" name="PLoS Pathog.">
        <title>Evolution of structural diversity of trichothecenes, a family of toxins produced by plant pathogenic and entomopathogenic fungi.</title>
        <authorList>
            <person name="Proctor R.H."/>
            <person name="McCormick S.P."/>
            <person name="Kim H.S."/>
            <person name="Cardoza R.E."/>
            <person name="Stanley A.M."/>
            <person name="Lindo L."/>
            <person name="Kelly A."/>
            <person name="Brown D.W."/>
            <person name="Lee T."/>
            <person name="Vaughan M.M."/>
            <person name="Alexander N.J."/>
            <person name="Busman M."/>
            <person name="Gutierrez S."/>
        </authorList>
    </citation>
    <scope>NUCLEOTIDE SEQUENCE [LARGE SCALE GENOMIC DNA]</scope>
    <source>
        <strain evidence="9 10">NRRL 20695</strain>
    </source>
</reference>
<keyword evidence="10" id="KW-1185">Reference proteome</keyword>
<keyword evidence="3" id="KW-0677">Repeat</keyword>
<evidence type="ECO:0000256" key="6">
    <source>
        <dbReference type="ARBA" id="ARBA00022833"/>
    </source>
</evidence>
<keyword evidence="2" id="KW-0479">Metal-binding</keyword>
<dbReference type="GO" id="GO:0004842">
    <property type="term" value="F:ubiquitin-protein transferase activity"/>
    <property type="evidence" value="ECO:0007669"/>
    <property type="project" value="InterPro"/>
</dbReference>
<dbReference type="PROSITE" id="PS51873">
    <property type="entry name" value="TRIAD"/>
    <property type="match status" value="1"/>
</dbReference>
<keyword evidence="9" id="KW-0436">Ligase</keyword>
<evidence type="ECO:0000256" key="3">
    <source>
        <dbReference type="ARBA" id="ARBA00022737"/>
    </source>
</evidence>
<comment type="caution">
    <text evidence="9">The sequence shown here is derived from an EMBL/GenBank/DDBJ whole genome shotgun (WGS) entry which is preliminary data.</text>
</comment>
<dbReference type="Gene3D" id="1.20.120.1750">
    <property type="match status" value="1"/>
</dbReference>
<dbReference type="STRING" id="694270.A0A395T4T7"/>
<dbReference type="CDD" id="cd22584">
    <property type="entry name" value="Rcat_RBR_unk"/>
    <property type="match status" value="1"/>
</dbReference>
<organism evidence="9 10">
    <name type="scientific">Fusarium longipes</name>
    <dbReference type="NCBI Taxonomy" id="694270"/>
    <lineage>
        <taxon>Eukaryota</taxon>
        <taxon>Fungi</taxon>
        <taxon>Dikarya</taxon>
        <taxon>Ascomycota</taxon>
        <taxon>Pezizomycotina</taxon>
        <taxon>Sordariomycetes</taxon>
        <taxon>Hypocreomycetidae</taxon>
        <taxon>Hypocreales</taxon>
        <taxon>Nectriaceae</taxon>
        <taxon>Fusarium</taxon>
    </lineage>
</organism>
<dbReference type="EMBL" id="PXOG01000044">
    <property type="protein sequence ID" value="RGP79527.1"/>
    <property type="molecule type" value="Genomic_DNA"/>
</dbReference>
<dbReference type="PANTHER" id="PTHR11685">
    <property type="entry name" value="RBR FAMILY RING FINGER AND IBR DOMAIN-CONTAINING"/>
    <property type="match status" value="1"/>
</dbReference>
<feature type="compositionally biased region" description="Basic and acidic residues" evidence="7">
    <location>
        <begin position="363"/>
        <end position="376"/>
    </location>
</feature>
<dbReference type="SUPFAM" id="SSF57850">
    <property type="entry name" value="RING/U-box"/>
    <property type="match status" value="1"/>
</dbReference>
<evidence type="ECO:0000313" key="9">
    <source>
        <dbReference type="EMBL" id="RGP79527.1"/>
    </source>
</evidence>
<feature type="compositionally biased region" description="Basic residues" evidence="7">
    <location>
        <begin position="492"/>
        <end position="506"/>
    </location>
</feature>
<keyword evidence="4" id="KW-0863">Zinc-finger</keyword>
<dbReference type="GO" id="GO:0008270">
    <property type="term" value="F:zinc ion binding"/>
    <property type="evidence" value="ECO:0007669"/>
    <property type="project" value="UniProtKB-KW"/>
</dbReference>
<feature type="region of interest" description="Disordered" evidence="7">
    <location>
        <begin position="428"/>
        <end position="457"/>
    </location>
</feature>
<dbReference type="InterPro" id="IPR031127">
    <property type="entry name" value="E3_UB_ligase_RBR"/>
</dbReference>
<protein>
    <submittedName>
        <fullName evidence="9">E3 ubiquitin-ligase ari4</fullName>
    </submittedName>
</protein>